<feature type="region of interest" description="Disordered" evidence="1">
    <location>
        <begin position="87"/>
        <end position="109"/>
    </location>
</feature>
<accession>A0A9P4N924</accession>
<feature type="region of interest" description="Disordered" evidence="1">
    <location>
        <begin position="1"/>
        <end position="27"/>
    </location>
</feature>
<dbReference type="AlphaFoldDB" id="A0A9P4N924"/>
<evidence type="ECO:0000256" key="1">
    <source>
        <dbReference type="SAM" id="MobiDB-lite"/>
    </source>
</evidence>
<evidence type="ECO:0000313" key="2">
    <source>
        <dbReference type="EMBL" id="KAF2267806.1"/>
    </source>
</evidence>
<keyword evidence="3" id="KW-1185">Reference proteome</keyword>
<protein>
    <submittedName>
        <fullName evidence="2">Uncharacterized protein</fullName>
    </submittedName>
</protein>
<evidence type="ECO:0000313" key="3">
    <source>
        <dbReference type="Proteomes" id="UP000800093"/>
    </source>
</evidence>
<name>A0A9P4N924_9PLEO</name>
<gene>
    <name evidence="2" type="ORF">CC78DRAFT_591255</name>
</gene>
<comment type="caution">
    <text evidence="2">The sequence shown here is derived from an EMBL/GenBank/DDBJ whole genome shotgun (WGS) entry which is preliminary data.</text>
</comment>
<sequence length="149" mass="15742">MQVAAGMVVVRNSSGSSEGEGEGESWSGWSCSGIRKQAMGRVRAALSFKNNNGQMVECCAVDLDPTARATVPPDIALLGAFQSRRLRGSQPNSNARVSAEMKRQRRSANGVDVAGTAEIFIAADWHAAGFGEHQVSPLVIRAPLSRNSG</sequence>
<dbReference type="EMBL" id="ML986589">
    <property type="protein sequence ID" value="KAF2267806.1"/>
    <property type="molecule type" value="Genomic_DNA"/>
</dbReference>
<reference evidence="3" key="1">
    <citation type="journal article" date="2020" name="Stud. Mycol.">
        <title>101 Dothideomycetes genomes: A test case for predicting lifestyles and emergence of pathogens.</title>
        <authorList>
            <person name="Haridas S."/>
            <person name="Albert R."/>
            <person name="Binder M."/>
            <person name="Bloem J."/>
            <person name="LaButti K."/>
            <person name="Salamov A."/>
            <person name="Andreopoulos B."/>
            <person name="Baker S."/>
            <person name="Barry K."/>
            <person name="Bills G."/>
            <person name="Bluhm B."/>
            <person name="Cannon C."/>
            <person name="Castanera R."/>
            <person name="Culley D."/>
            <person name="Daum C."/>
            <person name="Ezra D."/>
            <person name="Gonzalez J."/>
            <person name="Henrissat B."/>
            <person name="Kuo A."/>
            <person name="Liang C."/>
            <person name="Lipzen A."/>
            <person name="Lutzoni F."/>
            <person name="Magnuson J."/>
            <person name="Mondo S."/>
            <person name="Nolan M."/>
            <person name="Ohm R."/>
            <person name="Pangilinan J."/>
            <person name="Park H.-J."/>
            <person name="Ramirez L."/>
            <person name="Alfaro M."/>
            <person name="Sun H."/>
            <person name="Tritt A."/>
            <person name="Yoshinaga Y."/>
            <person name="Zwiers L.-H."/>
            <person name="Turgeon B."/>
            <person name="Goodwin S."/>
            <person name="Spatafora J."/>
            <person name="Crous P."/>
            <person name="Grigoriev I."/>
        </authorList>
    </citation>
    <scope>NUCLEOTIDE SEQUENCE [LARGE SCALE GENOMIC DNA]</scope>
    <source>
        <strain evidence="3">CBS 304.66</strain>
    </source>
</reference>
<dbReference type="Proteomes" id="UP000800093">
    <property type="component" value="Unassembled WGS sequence"/>
</dbReference>
<organism evidence="2 3">
    <name type="scientific">Lojkania enalia</name>
    <dbReference type="NCBI Taxonomy" id="147567"/>
    <lineage>
        <taxon>Eukaryota</taxon>
        <taxon>Fungi</taxon>
        <taxon>Dikarya</taxon>
        <taxon>Ascomycota</taxon>
        <taxon>Pezizomycotina</taxon>
        <taxon>Dothideomycetes</taxon>
        <taxon>Pleosporomycetidae</taxon>
        <taxon>Pleosporales</taxon>
        <taxon>Pleosporales incertae sedis</taxon>
        <taxon>Lojkania</taxon>
    </lineage>
</organism>
<proteinExistence type="predicted"/>